<feature type="chain" id="PRO_5042285203" evidence="1">
    <location>
        <begin position="19"/>
        <end position="66"/>
    </location>
</feature>
<dbReference type="EMBL" id="JAODUP010000090">
    <property type="protein sequence ID" value="KAK2162864.1"/>
    <property type="molecule type" value="Genomic_DNA"/>
</dbReference>
<organism evidence="2 3">
    <name type="scientific">Paralvinella palmiformis</name>
    <dbReference type="NCBI Taxonomy" id="53620"/>
    <lineage>
        <taxon>Eukaryota</taxon>
        <taxon>Metazoa</taxon>
        <taxon>Spiralia</taxon>
        <taxon>Lophotrochozoa</taxon>
        <taxon>Annelida</taxon>
        <taxon>Polychaeta</taxon>
        <taxon>Sedentaria</taxon>
        <taxon>Canalipalpata</taxon>
        <taxon>Terebellida</taxon>
        <taxon>Terebelliformia</taxon>
        <taxon>Alvinellidae</taxon>
        <taxon>Paralvinella</taxon>
    </lineage>
</organism>
<comment type="caution">
    <text evidence="2">The sequence shown here is derived from an EMBL/GenBank/DDBJ whole genome shotgun (WGS) entry which is preliminary data.</text>
</comment>
<protein>
    <submittedName>
        <fullName evidence="2">Uncharacterized protein</fullName>
    </submittedName>
</protein>
<keyword evidence="3" id="KW-1185">Reference proteome</keyword>
<gene>
    <name evidence="2" type="ORF">LSH36_90g04024</name>
</gene>
<dbReference type="Proteomes" id="UP001208570">
    <property type="component" value="Unassembled WGS sequence"/>
</dbReference>
<evidence type="ECO:0000313" key="2">
    <source>
        <dbReference type="EMBL" id="KAK2162864.1"/>
    </source>
</evidence>
<evidence type="ECO:0000313" key="3">
    <source>
        <dbReference type="Proteomes" id="UP001208570"/>
    </source>
</evidence>
<proteinExistence type="predicted"/>
<name>A0AAD9ND65_9ANNE</name>
<keyword evidence="1" id="KW-0732">Signal</keyword>
<accession>A0AAD9ND65</accession>
<reference evidence="2" key="1">
    <citation type="journal article" date="2023" name="Mol. Biol. Evol.">
        <title>Third-Generation Sequencing Reveals the Adaptive Role of the Epigenome in Three Deep-Sea Polychaetes.</title>
        <authorList>
            <person name="Perez M."/>
            <person name="Aroh O."/>
            <person name="Sun Y."/>
            <person name="Lan Y."/>
            <person name="Juniper S.K."/>
            <person name="Young C.R."/>
            <person name="Angers B."/>
            <person name="Qian P.Y."/>
        </authorList>
    </citation>
    <scope>NUCLEOTIDE SEQUENCE</scope>
    <source>
        <strain evidence="2">P08H-3</strain>
    </source>
</reference>
<sequence>MDLRILLIFGVILVTVVASNTTTTETQTETESEIQITTKSSQDGASNMKISLLFIASSFILMKLFN</sequence>
<evidence type="ECO:0000256" key="1">
    <source>
        <dbReference type="SAM" id="SignalP"/>
    </source>
</evidence>
<dbReference type="AlphaFoldDB" id="A0AAD9ND65"/>
<feature type="signal peptide" evidence="1">
    <location>
        <begin position="1"/>
        <end position="18"/>
    </location>
</feature>